<dbReference type="OrthoDB" id="9814399at2"/>
<dbReference type="PROSITE" id="PS51257">
    <property type="entry name" value="PROKAR_LIPOPROTEIN"/>
    <property type="match status" value="1"/>
</dbReference>
<gene>
    <name evidence="3" type="ORF">SAMN04487775_107145</name>
</gene>
<dbReference type="InterPro" id="IPR038161">
    <property type="entry name" value="VirB9/CagX/TrbG_C_sf"/>
</dbReference>
<evidence type="ECO:0000256" key="1">
    <source>
        <dbReference type="ARBA" id="ARBA00006135"/>
    </source>
</evidence>
<reference evidence="4" key="1">
    <citation type="submission" date="2016-10" db="EMBL/GenBank/DDBJ databases">
        <authorList>
            <person name="Varghese N."/>
            <person name="Submissions S."/>
        </authorList>
    </citation>
    <scope>NUCLEOTIDE SEQUENCE [LARGE SCALE GENOMIC DNA]</scope>
    <source>
        <strain evidence="4">XBD1002</strain>
    </source>
</reference>
<proteinExistence type="inferred from homology"/>
<dbReference type="CDD" id="cd06911">
    <property type="entry name" value="VirB9_CagX_TrbG"/>
    <property type="match status" value="1"/>
</dbReference>
<dbReference type="EMBL" id="FORI01000007">
    <property type="protein sequence ID" value="SFI87207.1"/>
    <property type="molecule type" value="Genomic_DNA"/>
</dbReference>
<dbReference type="InterPro" id="IPR033645">
    <property type="entry name" value="VirB9/CagX/TrbG_C"/>
</dbReference>
<dbReference type="Proteomes" id="UP000182737">
    <property type="component" value="Unassembled WGS sequence"/>
</dbReference>
<keyword evidence="2" id="KW-0732">Signal</keyword>
<organism evidence="3 4">
    <name type="scientific">Treponema bryantii</name>
    <dbReference type="NCBI Taxonomy" id="163"/>
    <lineage>
        <taxon>Bacteria</taxon>
        <taxon>Pseudomonadati</taxon>
        <taxon>Spirochaetota</taxon>
        <taxon>Spirochaetia</taxon>
        <taxon>Spirochaetales</taxon>
        <taxon>Treponemataceae</taxon>
        <taxon>Treponema</taxon>
    </lineage>
</organism>
<evidence type="ECO:0000256" key="2">
    <source>
        <dbReference type="ARBA" id="ARBA00022729"/>
    </source>
</evidence>
<dbReference type="AlphaFoldDB" id="A0A1I3LR56"/>
<sequence>MKKTLCFIPLAATLFAACSTTQNLEVPNAFISESTAPSLEEELQQNENDENNILIQEELKVQDVENTVVYVDRPVYVPEVRESENDIKKLSGIEAVKDSQERATIKPENYRNGTFFYQYNENLVYEIYAQPYHLTDIVLQTGEVVIGTPLLSEDETVWELTAGVARDPATGADIQHLFVKPTYSKQDSSLIIITDRRVYRFRLKSFSDTHMAIVKFTYPLEKNVWAKKTDSDNGRAIENDFLRTSNPELLSFDYKIKYSRFKKPDFLPTRIYDDGQCTYIQVQDIVLQKKLPVLFNEKNEIVNYSIHKNVFVIPRLINKVTLRLGKEKVQIEKQVTKASKQEETRQ</sequence>
<comment type="similarity">
    <text evidence="1">Belongs to the TrbG/VirB9 family.</text>
</comment>
<protein>
    <submittedName>
        <fullName evidence="3">Type IV secretion system protein VirB9</fullName>
    </submittedName>
</protein>
<evidence type="ECO:0000313" key="4">
    <source>
        <dbReference type="Proteomes" id="UP000182737"/>
    </source>
</evidence>
<keyword evidence="4" id="KW-1185">Reference proteome</keyword>
<dbReference type="Pfam" id="PF03524">
    <property type="entry name" value="CagX"/>
    <property type="match status" value="1"/>
</dbReference>
<evidence type="ECO:0000313" key="3">
    <source>
        <dbReference type="EMBL" id="SFI87207.1"/>
    </source>
</evidence>
<dbReference type="InterPro" id="IPR010258">
    <property type="entry name" value="Conjugal_tfr_TrbG/VirB9/CagX"/>
</dbReference>
<name>A0A1I3LR56_9SPIR</name>
<dbReference type="RefSeq" id="WP_074932392.1">
    <property type="nucleotide sequence ID" value="NZ_FORI01000007.1"/>
</dbReference>
<dbReference type="Gene3D" id="2.60.40.2500">
    <property type="match status" value="1"/>
</dbReference>
<accession>A0A1I3LR56</accession>